<evidence type="ECO:0000256" key="2">
    <source>
        <dbReference type="SAM" id="MobiDB-lite"/>
    </source>
</evidence>
<dbReference type="EMBL" id="BJUV01000042">
    <property type="protein sequence ID" value="GEK84534.1"/>
    <property type="molecule type" value="Genomic_DNA"/>
</dbReference>
<keyword evidence="3" id="KW-0812">Transmembrane</keyword>
<dbReference type="Proteomes" id="UP000522688">
    <property type="component" value="Unassembled WGS sequence"/>
</dbReference>
<evidence type="ECO:0000313" key="4">
    <source>
        <dbReference type="EMBL" id="GEK84534.1"/>
    </source>
</evidence>
<dbReference type="PANTHER" id="PTHR34703:SF1">
    <property type="entry name" value="ANTIPORTER SUBUNIT MNHG2-RELATED"/>
    <property type="match status" value="1"/>
</dbReference>
<proteinExistence type="inferred from homology"/>
<feature type="region of interest" description="Disordered" evidence="2">
    <location>
        <begin position="146"/>
        <end position="173"/>
    </location>
</feature>
<dbReference type="Proteomes" id="UP000321154">
    <property type="component" value="Unassembled WGS sequence"/>
</dbReference>
<reference evidence="4 6" key="1">
    <citation type="submission" date="2019-07" db="EMBL/GenBank/DDBJ databases">
        <title>Whole genome shotgun sequence of Frigoribacterium faeni NBRC 103066.</title>
        <authorList>
            <person name="Hosoyama A."/>
            <person name="Uohara A."/>
            <person name="Ohji S."/>
            <person name="Ichikawa N."/>
        </authorList>
    </citation>
    <scope>NUCLEOTIDE SEQUENCE [LARGE SCALE GENOMIC DNA]</scope>
    <source>
        <strain evidence="4 6">NBRC 103066</strain>
    </source>
</reference>
<dbReference type="EMBL" id="JACGWW010000001">
    <property type="protein sequence ID" value="MBA8812355.1"/>
    <property type="molecule type" value="Genomic_DNA"/>
</dbReference>
<feature type="transmembrane region" description="Helical" evidence="3">
    <location>
        <begin position="42"/>
        <end position="59"/>
    </location>
</feature>
<feature type="transmembrane region" description="Helical" evidence="3">
    <location>
        <begin position="6"/>
        <end position="30"/>
    </location>
</feature>
<keyword evidence="6" id="KW-1185">Reference proteome</keyword>
<evidence type="ECO:0000313" key="5">
    <source>
        <dbReference type="EMBL" id="MBA8812355.1"/>
    </source>
</evidence>
<evidence type="ECO:0000313" key="7">
    <source>
        <dbReference type="Proteomes" id="UP000522688"/>
    </source>
</evidence>
<gene>
    <name evidence="5" type="ORF">FB463_000579</name>
    <name evidence="4" type="ORF">FFA01_28430</name>
</gene>
<dbReference type="Pfam" id="PF03334">
    <property type="entry name" value="PhaG_MnhG_YufB"/>
    <property type="match status" value="1"/>
</dbReference>
<dbReference type="RefSeq" id="WP_146856856.1">
    <property type="nucleotide sequence ID" value="NZ_BAAAHR010000002.1"/>
</dbReference>
<organism evidence="5 7">
    <name type="scientific">Frigoribacterium faeni</name>
    <dbReference type="NCBI Taxonomy" id="145483"/>
    <lineage>
        <taxon>Bacteria</taxon>
        <taxon>Bacillati</taxon>
        <taxon>Actinomycetota</taxon>
        <taxon>Actinomycetes</taxon>
        <taxon>Micrococcales</taxon>
        <taxon>Microbacteriaceae</taxon>
        <taxon>Frigoribacterium</taxon>
    </lineage>
</organism>
<keyword evidence="3" id="KW-1133">Transmembrane helix</keyword>
<dbReference type="PANTHER" id="PTHR34703">
    <property type="entry name" value="ANTIPORTER SUBUNIT MNHG2-RELATED"/>
    <property type="match status" value="1"/>
</dbReference>
<dbReference type="AlphaFoldDB" id="A0A7W3PHI4"/>
<reference evidence="5 7" key="2">
    <citation type="submission" date="2020-07" db="EMBL/GenBank/DDBJ databases">
        <title>Sequencing the genomes of 1000 actinobacteria strains.</title>
        <authorList>
            <person name="Klenk H.-P."/>
        </authorList>
    </citation>
    <scope>NUCLEOTIDE SEQUENCE [LARGE SCALE GENOMIC DNA]</scope>
    <source>
        <strain evidence="5 7">DSM 10309</strain>
    </source>
</reference>
<dbReference type="OrthoDB" id="3214257at2"/>
<sequence length="173" mass="17861">MISDTAYDVAASVLLIAGALLSLAAGIGLLRFPDALSRMHAATKPQIFGLILVLAAIALDQHTVGTIASLLVVLVFQMLTAPISAHMIGRAGYRNGDLRRDQLVVDELEEAVARAAGELADTADGDDADIDAGDLPVGSADALAVEMDRVRDPAHDADGDGGPGVDRRRGATP</sequence>
<feature type="transmembrane region" description="Helical" evidence="3">
    <location>
        <begin position="65"/>
        <end position="85"/>
    </location>
</feature>
<comment type="similarity">
    <text evidence="1">Belongs to the CPA3 antiporters (TC 2.A.63) subunit G family.</text>
</comment>
<protein>
    <submittedName>
        <fullName evidence="5">Multicomponent Na+:H+ antiporter subunit G</fullName>
    </submittedName>
</protein>
<keyword evidence="3" id="KW-0472">Membrane</keyword>
<feature type="compositionally biased region" description="Basic and acidic residues" evidence="2">
    <location>
        <begin position="146"/>
        <end position="158"/>
    </location>
</feature>
<accession>A0A7W3PHI4</accession>
<name>A0A7W3PHI4_9MICO</name>
<dbReference type="NCBIfam" id="NF009314">
    <property type="entry name" value="PRK12674.1-2"/>
    <property type="match status" value="1"/>
</dbReference>
<evidence type="ECO:0000313" key="6">
    <source>
        <dbReference type="Proteomes" id="UP000321154"/>
    </source>
</evidence>
<dbReference type="InterPro" id="IPR005133">
    <property type="entry name" value="PhaG_MnhG_YufB"/>
</dbReference>
<evidence type="ECO:0000256" key="3">
    <source>
        <dbReference type="SAM" id="Phobius"/>
    </source>
</evidence>
<dbReference type="NCBIfam" id="TIGR01300">
    <property type="entry name" value="CPA3_mnhG_phaG"/>
    <property type="match status" value="1"/>
</dbReference>
<comment type="caution">
    <text evidence="5">The sequence shown here is derived from an EMBL/GenBank/DDBJ whole genome shotgun (WGS) entry which is preliminary data.</text>
</comment>
<dbReference type="GO" id="GO:0015385">
    <property type="term" value="F:sodium:proton antiporter activity"/>
    <property type="evidence" value="ECO:0007669"/>
    <property type="project" value="TreeGrafter"/>
</dbReference>
<evidence type="ECO:0000256" key="1">
    <source>
        <dbReference type="ARBA" id="ARBA00008404"/>
    </source>
</evidence>